<dbReference type="PATRIC" id="fig|43687.5.peg.1708"/>
<sequence length="238" mass="25777">MNPVHILAKKGDVAEKVLVVGDPGRAELLSSLLESPKLVNKNRGFLVYTGLYRDTRVSIATHGIGGPSMAIVFEELHMLGGSTFVRLGTVGALRPEIGLGEYIIPTGASYNPGGLFFQYVGDLTSVSATPDHDLVSRLITQFSSAGYRFHVGNIFSSDAFYAEDEHFVKRWSDRGNIGVEMECATLFFLSRLRGTKSAAVVVVSDNLATGGNWISKEDLERSVVNGAKSILTVFSEMK</sequence>
<evidence type="ECO:0000313" key="9">
    <source>
        <dbReference type="EMBL" id="AKV81308.1"/>
    </source>
</evidence>
<reference evidence="13 14" key="2">
    <citation type="journal article" date="2015" name="Genome Announc.">
        <title>Complete Genome Sequences of Evolved Arsenate-Resistant Metallosphaera sedula Strains.</title>
        <authorList>
            <person name="Ai C."/>
            <person name="McCarthy S."/>
            <person name="Schackwitz W."/>
            <person name="Martin J."/>
            <person name="Lipzen A."/>
            <person name="Blum P."/>
        </authorList>
    </citation>
    <scope>NUCLEOTIDE SEQUENCE [LARGE SCALE GENOMIC DNA]</scope>
    <source>
        <strain evidence="8 14">ARS120-1</strain>
        <strain evidence="9 13">ARS120-2</strain>
        <strain evidence="6 16">ARS50-1</strain>
        <strain evidence="7 15">ARS50-2</strain>
    </source>
</reference>
<dbReference type="GeneID" id="91756079"/>
<evidence type="ECO:0000313" key="6">
    <source>
        <dbReference type="EMBL" id="AKV74573.1"/>
    </source>
</evidence>
<evidence type="ECO:0000256" key="1">
    <source>
        <dbReference type="ARBA" id="ARBA00010456"/>
    </source>
</evidence>
<dbReference type="SUPFAM" id="SSF53167">
    <property type="entry name" value="Purine and uridine phosphorylases"/>
    <property type="match status" value="1"/>
</dbReference>
<dbReference type="EMBL" id="CP012176">
    <property type="protein sequence ID" value="AKV83545.1"/>
    <property type="molecule type" value="Genomic_DNA"/>
</dbReference>
<dbReference type="EMBL" id="CP012175">
    <property type="protein sequence ID" value="AKV81308.1"/>
    <property type="molecule type" value="Genomic_DNA"/>
</dbReference>
<dbReference type="EMBL" id="CP012174">
    <property type="protein sequence ID" value="AKV79063.1"/>
    <property type="molecule type" value="Genomic_DNA"/>
</dbReference>
<dbReference type="CDD" id="cd17764">
    <property type="entry name" value="MTAP_SsMTAPI_like"/>
    <property type="match status" value="1"/>
</dbReference>
<dbReference type="InterPro" id="IPR035994">
    <property type="entry name" value="Nucleoside_phosphorylase_sf"/>
</dbReference>
<evidence type="ECO:0000259" key="4">
    <source>
        <dbReference type="Pfam" id="PF01048"/>
    </source>
</evidence>
<gene>
    <name evidence="5" type="ORF">HA72_1578</name>
    <name evidence="6" type="ORF">MsedA_1600</name>
    <name evidence="7" type="ORF">MsedB_1602</name>
    <name evidence="8" type="ORF">MsedC_1600</name>
    <name evidence="9" type="ORF">MsedD_1601</name>
    <name evidence="10" type="ORF">MsedE_1604</name>
</gene>
<protein>
    <submittedName>
        <fullName evidence="6">5'-methylthioadenosine phosphorylase</fullName>
    </submittedName>
    <submittedName>
        <fullName evidence="5">Purine or other phosphorylase, family 1</fullName>
    </submittedName>
</protein>
<dbReference type="PROSITE" id="PS01232">
    <property type="entry name" value="PNP_UDP_1"/>
    <property type="match status" value="1"/>
</dbReference>
<dbReference type="Pfam" id="PF01048">
    <property type="entry name" value="PNP_UDP_1"/>
    <property type="match status" value="1"/>
</dbReference>
<feature type="domain" description="Nucleoside phosphorylase" evidence="4">
    <location>
        <begin position="17"/>
        <end position="227"/>
    </location>
</feature>
<dbReference type="Gene3D" id="3.40.50.1580">
    <property type="entry name" value="Nucleoside phosphorylase domain"/>
    <property type="match status" value="1"/>
</dbReference>
<proteinExistence type="inferred from homology"/>
<dbReference type="GO" id="GO:0016763">
    <property type="term" value="F:pentosyltransferase activity"/>
    <property type="evidence" value="ECO:0007669"/>
    <property type="project" value="InterPro"/>
</dbReference>
<dbReference type="PANTHER" id="PTHR43691:SF11">
    <property type="entry name" value="FI09636P-RELATED"/>
    <property type="match status" value="1"/>
</dbReference>
<evidence type="ECO:0000313" key="16">
    <source>
        <dbReference type="Proteomes" id="UP000068832"/>
    </source>
</evidence>
<evidence type="ECO:0000313" key="12">
    <source>
        <dbReference type="Proteomes" id="UP000056255"/>
    </source>
</evidence>
<dbReference type="Proteomes" id="UP000068832">
    <property type="component" value="Chromosome"/>
</dbReference>
<evidence type="ECO:0000256" key="2">
    <source>
        <dbReference type="ARBA" id="ARBA00022676"/>
    </source>
</evidence>
<evidence type="ECO:0000313" key="7">
    <source>
        <dbReference type="EMBL" id="AKV76812.1"/>
    </source>
</evidence>
<evidence type="ECO:0000313" key="13">
    <source>
        <dbReference type="Proteomes" id="UP000061362"/>
    </source>
</evidence>
<dbReference type="GO" id="GO:0009164">
    <property type="term" value="P:nucleoside catabolic process"/>
    <property type="evidence" value="ECO:0007669"/>
    <property type="project" value="UniProtKB-ARBA"/>
</dbReference>
<accession>A0A088E7M7</accession>
<comment type="similarity">
    <text evidence="1">Belongs to the PNP/UDP phosphorylase family.</text>
</comment>
<evidence type="ECO:0000313" key="8">
    <source>
        <dbReference type="EMBL" id="AKV79063.1"/>
    </source>
</evidence>
<dbReference type="Proteomes" id="UP000029084">
    <property type="component" value="Chromosome"/>
</dbReference>
<dbReference type="EMBL" id="CP012173">
    <property type="protein sequence ID" value="AKV76812.1"/>
    <property type="molecule type" value="Genomic_DNA"/>
</dbReference>
<dbReference type="Proteomes" id="UP000062398">
    <property type="component" value="Chromosome"/>
</dbReference>
<evidence type="ECO:0000313" key="15">
    <source>
        <dbReference type="Proteomes" id="UP000062475"/>
    </source>
</evidence>
<dbReference type="GO" id="GO:0005829">
    <property type="term" value="C:cytosol"/>
    <property type="evidence" value="ECO:0007669"/>
    <property type="project" value="TreeGrafter"/>
</dbReference>
<dbReference type="EMBL" id="CP012172">
    <property type="protein sequence ID" value="AKV74573.1"/>
    <property type="molecule type" value="Genomic_DNA"/>
</dbReference>
<dbReference type="AlphaFoldDB" id="A0A088E7M7"/>
<reference evidence="5 11" key="1">
    <citation type="journal article" date="2014" name="J. Bacteriol.">
        <title>Role of an Archaeal PitA Transporter in the Copper and Arsenic Resistance of Metallosphaera sedula, an Extreme Thermoacidophile.</title>
        <authorList>
            <person name="McCarthy S."/>
            <person name="Ai C."/>
            <person name="Wheaton G."/>
            <person name="Tevatia R."/>
            <person name="Eckrich V."/>
            <person name="Kelly R."/>
            <person name="Blum P."/>
        </authorList>
    </citation>
    <scope>NUCLEOTIDE SEQUENCE [LARGE SCALE GENOMIC DNA]</scope>
    <source>
        <strain evidence="5 11">CuR1</strain>
    </source>
</reference>
<dbReference type="Proteomes" id="UP000062475">
    <property type="component" value="Chromosome"/>
</dbReference>
<keyword evidence="3" id="KW-0808">Transferase</keyword>
<dbReference type="InterPro" id="IPR000845">
    <property type="entry name" value="Nucleoside_phosphorylase_d"/>
</dbReference>
<dbReference type="EMBL" id="CP008822">
    <property type="protein sequence ID" value="AIM27717.1"/>
    <property type="molecule type" value="Genomic_DNA"/>
</dbReference>
<evidence type="ECO:0000313" key="11">
    <source>
        <dbReference type="Proteomes" id="UP000029084"/>
    </source>
</evidence>
<evidence type="ECO:0000313" key="10">
    <source>
        <dbReference type="EMBL" id="AKV83545.1"/>
    </source>
</evidence>
<evidence type="ECO:0000256" key="3">
    <source>
        <dbReference type="ARBA" id="ARBA00022679"/>
    </source>
</evidence>
<evidence type="ECO:0000313" key="5">
    <source>
        <dbReference type="EMBL" id="AIM27717.1"/>
    </source>
</evidence>
<dbReference type="OrthoDB" id="372263at2157"/>
<dbReference type="InterPro" id="IPR018016">
    <property type="entry name" value="Nucleoside_phosphorylase_CS"/>
</dbReference>
<reference evidence="10 12" key="3">
    <citation type="submission" date="2015-07" db="EMBL/GenBank/DDBJ databases">
        <title>Physiological, transcriptional responses and genome re-sequencing of acid resistant extremely thermoacidophilic Metallosphaera sedula SARC-M1.</title>
        <authorList>
            <person name="Ai C."/>
            <person name="McCarthy S."/>
            <person name="Eckrich V."/>
            <person name="Rudrappa D."/>
            <person name="Qiu G."/>
            <person name="Blum P."/>
        </authorList>
    </citation>
    <scope>NUCLEOTIDE SEQUENCE [LARGE SCALE GENOMIC DNA]</scope>
    <source>
        <strain evidence="10 12">SARC-M1</strain>
    </source>
</reference>
<dbReference type="PANTHER" id="PTHR43691">
    <property type="entry name" value="URIDINE PHOSPHORYLASE"/>
    <property type="match status" value="1"/>
</dbReference>
<dbReference type="Proteomes" id="UP000056255">
    <property type="component" value="Chromosome"/>
</dbReference>
<name>A0A088E7M7_9CREN</name>
<evidence type="ECO:0000313" key="14">
    <source>
        <dbReference type="Proteomes" id="UP000062398"/>
    </source>
</evidence>
<dbReference type="OMA" id="PQCLLCG"/>
<keyword evidence="2" id="KW-0328">Glycosyltransferase</keyword>
<dbReference type="RefSeq" id="WP_012021520.1">
    <property type="nucleotide sequence ID" value="NZ_AP019770.1"/>
</dbReference>
<organism evidence="5 11">
    <name type="scientific">Metallosphaera sedula</name>
    <dbReference type="NCBI Taxonomy" id="43687"/>
    <lineage>
        <taxon>Archaea</taxon>
        <taxon>Thermoproteota</taxon>
        <taxon>Thermoprotei</taxon>
        <taxon>Sulfolobales</taxon>
        <taxon>Sulfolobaceae</taxon>
        <taxon>Metallosphaera</taxon>
    </lineage>
</organism>
<dbReference type="Proteomes" id="UP000061362">
    <property type="component" value="Chromosome"/>
</dbReference>